<gene>
    <name evidence="2" type="ORF">HYFRA_00000202</name>
</gene>
<evidence type="ECO:0000313" key="3">
    <source>
        <dbReference type="Proteomes" id="UP000696280"/>
    </source>
</evidence>
<feature type="compositionally biased region" description="Basic and acidic residues" evidence="1">
    <location>
        <begin position="46"/>
        <end position="70"/>
    </location>
</feature>
<name>A0A9N9PXP7_9HELO</name>
<keyword evidence="3" id="KW-1185">Reference proteome</keyword>
<protein>
    <submittedName>
        <fullName evidence="2">Uncharacterized protein</fullName>
    </submittedName>
</protein>
<feature type="region of interest" description="Disordered" evidence="1">
    <location>
        <begin position="45"/>
        <end position="75"/>
    </location>
</feature>
<dbReference type="OrthoDB" id="10457357at2759"/>
<accession>A0A9N9PXP7</accession>
<evidence type="ECO:0000256" key="1">
    <source>
        <dbReference type="SAM" id="MobiDB-lite"/>
    </source>
</evidence>
<proteinExistence type="predicted"/>
<dbReference type="Proteomes" id="UP000696280">
    <property type="component" value="Unassembled WGS sequence"/>
</dbReference>
<dbReference type="EMBL" id="CAJVRL010000081">
    <property type="protein sequence ID" value="CAG8957862.1"/>
    <property type="molecule type" value="Genomic_DNA"/>
</dbReference>
<dbReference type="AlphaFoldDB" id="A0A9N9PXP7"/>
<reference evidence="2" key="1">
    <citation type="submission" date="2021-07" db="EMBL/GenBank/DDBJ databases">
        <authorList>
            <person name="Durling M."/>
        </authorList>
    </citation>
    <scope>NUCLEOTIDE SEQUENCE</scope>
</reference>
<evidence type="ECO:0000313" key="2">
    <source>
        <dbReference type="EMBL" id="CAG8957862.1"/>
    </source>
</evidence>
<comment type="caution">
    <text evidence="2">The sequence shown here is derived from an EMBL/GenBank/DDBJ whole genome shotgun (WGS) entry which is preliminary data.</text>
</comment>
<sequence length="118" mass="13731">MSDPDQRHWGNVISTLVAPPIRYQQSTVLENSVCASTLLSQLATWDPKERKGQQEKERHLGTSERGNKGAERKRRLKKQCMRDFGHCQNLHHIACLLQLEKAQEWQSRCKVPERAWEP</sequence>
<organism evidence="2 3">
    <name type="scientific">Hymenoscyphus fraxineus</name>
    <dbReference type="NCBI Taxonomy" id="746836"/>
    <lineage>
        <taxon>Eukaryota</taxon>
        <taxon>Fungi</taxon>
        <taxon>Dikarya</taxon>
        <taxon>Ascomycota</taxon>
        <taxon>Pezizomycotina</taxon>
        <taxon>Leotiomycetes</taxon>
        <taxon>Helotiales</taxon>
        <taxon>Helotiaceae</taxon>
        <taxon>Hymenoscyphus</taxon>
    </lineage>
</organism>